<feature type="signal peptide" evidence="3">
    <location>
        <begin position="1"/>
        <end position="42"/>
    </location>
</feature>
<keyword evidence="2" id="KW-0812">Transmembrane</keyword>
<dbReference type="NCBIfam" id="TIGR01451">
    <property type="entry name" value="B_ant_repeat"/>
    <property type="match status" value="2"/>
</dbReference>
<evidence type="ECO:0000259" key="4">
    <source>
        <dbReference type="Pfam" id="PF01345"/>
    </source>
</evidence>
<dbReference type="Pfam" id="PF01345">
    <property type="entry name" value="DUF11"/>
    <property type="match status" value="2"/>
</dbReference>
<evidence type="ECO:0008006" key="8">
    <source>
        <dbReference type="Google" id="ProtNLM"/>
    </source>
</evidence>
<feature type="transmembrane region" description="Helical" evidence="2">
    <location>
        <begin position="2549"/>
        <end position="2567"/>
    </location>
</feature>
<dbReference type="InterPro" id="IPR001434">
    <property type="entry name" value="OmcB-like_DUF11"/>
</dbReference>
<evidence type="ECO:0000313" key="6">
    <source>
        <dbReference type="EMBL" id="GEP67772.1"/>
    </source>
</evidence>
<dbReference type="EMBL" id="BKAL01000001">
    <property type="protein sequence ID" value="GEP67772.1"/>
    <property type="molecule type" value="Genomic_DNA"/>
</dbReference>
<dbReference type="Gene3D" id="2.60.40.1140">
    <property type="entry name" value="Collagen-binding surface protein Cna, B-type domain"/>
    <property type="match status" value="1"/>
</dbReference>
<comment type="caution">
    <text evidence="6">The sequence shown here is derived from an EMBL/GenBank/DDBJ whole genome shotgun (WGS) entry which is preliminary data.</text>
</comment>
<feature type="chain" id="PRO_5021710931" description="Gram-positive cocci surface proteins LPxTG domain-containing protein" evidence="3">
    <location>
        <begin position="43"/>
        <end position="2578"/>
    </location>
</feature>
<evidence type="ECO:0000256" key="3">
    <source>
        <dbReference type="SAM" id="SignalP"/>
    </source>
</evidence>
<dbReference type="InterPro" id="IPR047589">
    <property type="entry name" value="DUF11_rpt"/>
</dbReference>
<keyword evidence="2" id="KW-0472">Membrane</keyword>
<dbReference type="Proteomes" id="UP000321798">
    <property type="component" value="Unassembled WGS sequence"/>
</dbReference>
<reference evidence="6 7" key="1">
    <citation type="submission" date="2019-07" db="EMBL/GenBank/DDBJ databases">
        <title>Whole genome shotgun sequence of Cellulomonas soli NBRC 109434.</title>
        <authorList>
            <person name="Hosoyama A."/>
            <person name="Uohara A."/>
            <person name="Ohji S."/>
            <person name="Ichikawa N."/>
        </authorList>
    </citation>
    <scope>NUCLEOTIDE SEQUENCE [LARGE SCALE GENOMIC DNA]</scope>
    <source>
        <strain evidence="6 7">NBRC 109434</strain>
    </source>
</reference>
<proteinExistence type="predicted"/>
<evidence type="ECO:0000256" key="2">
    <source>
        <dbReference type="SAM" id="Phobius"/>
    </source>
</evidence>
<dbReference type="InterPro" id="IPR051172">
    <property type="entry name" value="Chlamydia_OmcB"/>
</dbReference>
<gene>
    <name evidence="6" type="ORF">CSO01_04870</name>
</gene>
<feature type="region of interest" description="Disordered" evidence="1">
    <location>
        <begin position="1423"/>
        <end position="1447"/>
    </location>
</feature>
<feature type="domain" description="DUF5979" evidence="5">
    <location>
        <begin position="2013"/>
        <end position="2112"/>
    </location>
</feature>
<accession>A0A512P9G6</accession>
<feature type="domain" description="DUF11" evidence="4">
    <location>
        <begin position="2117"/>
        <end position="2245"/>
    </location>
</feature>
<evidence type="ECO:0000313" key="7">
    <source>
        <dbReference type="Proteomes" id="UP000321798"/>
    </source>
</evidence>
<sequence length="2578" mass="257885">MPRPASSSPRRARRPRARLTATIASLALAATSVLAGAVPALAADGDPGWSDMHLTKTASSAVVDADETFSFLLSFDCFSNVDSCQDAVLTDTLPAGLELVSVDPLSASIPATVQTSGRTVTVTFTKALGDPHPVGAVGLAEGSTGSLRVYATFADRDAADGDLTVTNTATMTASNRATVTSSADVTLQVVPTPLATAAKTWAAAVGGPGPAPVDELVQPGAAKRVTLTGGNAANFSASSLTLREPAAPTTVPTGSAFDLLDLATLTGADVTWPDGSSDLHLTAHAGGTPYDLGTVARGAVSAGTDLLAGLPGGVDAADVTGLEIEFLGAMPTGASGAVTLGTVQRGTARSGGAVEGTVTNTLAVVAAGQVDGTTYTSPAATASASFVLVPAHLAATATKSTFSPATLPLAGGTSTVTVTGTNTSNVPAATLTLVDPATGSSGMFVADGVQLAGLGTDEAGSGVVWPSGATAATVLVTTAGGPASATTAVAGTLPSAADLGLTAWSEVTGLQISFDGAIAVGAVARVPYRVVAGPTAHVTDGTHPAPVNCVAATTSAAGTTSAPSTPACSTVTLVAPTLAVTASKRLTSSTISTAPGTTTTAVLAATARVGGASGANARPTTLVLTEQRLADATSQAWWDTFEPTALVATPVAAGDTLTVQVLADGSWQTVRTQAGPATVGFALADALTDAAVTGTVTGVRVLVDRPGGFTDGATVRAHVTFAVRAAAAFAGGTTLTNCAVATAELAGHPSASGTSAAACDDVTGLAAGPGGAAPLTKDADRLVTEGATGSAGQLTLGLAWSTNGADDLARVDVSDLAHADGTGVDGTDAFFDAFDLERVLPITSGQAASGSAAWDPYLVFDRVVGVELWDGTQWRALANSPCTLVAPCAGAFPGVTLTAQDRDDAWAVRLVYAPRPAGERAAVLDALVAAGDWRAALAPTGPGVAATPAGDTARGIRLQVQLRDVLRSDADLPVNDARTYNACGTGASTTPPLDGCVGQVVNDGLVRGGADAASMNPLGAGTAGNPAAERTVTILPMALAVTATKSWLRADAYGQSPHDLALPTAGTPEDDYPHATASLTATNATPDAAVDTLVLTEPSALGASGTNPFDTFTITALSTTAPTGADPARTVVRLDTGSGLVDVGWAGLTGAQRTALLADAVQVQVEFVGRIAPGATGRLTLDTRLRPTVRGTGDPVTVTAAGSPVSNEALATATDTRVCEDSTATGSRMEDVDPCVPQPATATATDFLTVSAPSLDVLVTKDISRATVDRDIAADQPFDVRLSVQNVGNSPATAITLTDAAVMPAADAVTGAQPAEHASAAFYDATDLTGATITQLPTGATQVRLDVLTGATFTASGTDLTVTGGTWTTGIPTAAATGALPLPAGTAWADVVGVRVVFLGDELATPGQVARVTLAAVLRDTLRSGGAPSATGGTPSTMDDTVANPGASAVGLVSDTVTGRADGDGLPSAVRTASDTLVVRAGTVAVQVTKTPTGQVLPGATVSFTLGATHTGTADLVDPVLMDVLPVDGSGQVLRLDTTETGLVAGTGGSPWSVQLTGGGADLLGAPQALRYNDSAAPTMIDGVLVPAHAVMVRWEPGAVLLPGQSVRVTLPLVVRSSALGATSNTVAFGSASSTRAVLDATCSSAGTGTRGYDTADATCRLTVPLTVASSGAFTSRKDVRAWPVDLGASDTRAGHAGSTCAADADGYVAYPCAATVQPGGLMRWRTAVTSGNVPGTSLVLVDVLPARGDVGEVTGLDRYTDWRPTWDGTTPVLDAAPTGTALTVLYTTVADPAVSYPSGPDATWSAAPPLDPTTVTGFAYLLDFSGTADGTFPAGQTVRVAWTMQAPHDLHADDWQGLLAWNTFGFRGTSDATYTSQPRKAGVQLAEGVVGVRKVVQDDTAYAVGAGSVDLQVACTVPTDPTDPAGPRTTVTLPDAGRVTLTDAGGWTGQVAHVPAGATCVVTEPDPQGASSTTFDPAGPVAGESAPVEVLAGESAADNQVTVTNVYESTDLTVSKAAGGATGGLAAAQFSMELGCTLDGLDLALAPEDSAFTLADGESRTVTGLPVGADCRVTETAARGATIGYRVDGVVQNGHGDLALAAGDNLVVVENAFSVLELTKDADASDVQGGDTVDYTLVVQNTGPAATSDVRLVDPVPAELEVTGVDAPAPWSCTVDLTDPTNPTVGETVSCAYPSGALLAAGTTAPTVTVHARVPDGIAVDQVVNTATVRWTDTGSPDPVPTERSDTDDATVRVRWVEATLTSVCRADAPWLDYTIDAHDVDTSTLPVTLTWYADADGDQVPDGPAVHVDTIRAGGALTGSVLWPGAQVDAAGVGIAWPGWREVRAGETPTWEDQVLDPSLPEAALRAGALVTIRVNPTLTLAQAYPPATIDCAVARTPDLGVEKSASTTVVRPGGPVDWTLTVTNHGFGATNRAVLRDEVPAGLRVVSVEPASTPGSSAVAWSCVVTGRAADGSGGVVECTLDGWLGRADTAPGVVVSTVATARGTVRNVAEVLWSDPDGTTRTERSATGSATVVVEVLALTGPERVGLLAALAVGLVLTGALALRARRRAAPLRH</sequence>
<feature type="domain" description="DUF11" evidence="4">
    <location>
        <begin position="2401"/>
        <end position="2524"/>
    </location>
</feature>
<name>A0A512P9G6_9CELL</name>
<keyword evidence="2" id="KW-1133">Transmembrane helix</keyword>
<dbReference type="RefSeq" id="WP_179561626.1">
    <property type="nucleotide sequence ID" value="NZ_BAABBJ010000005.1"/>
</dbReference>
<dbReference type="InterPro" id="IPR046022">
    <property type="entry name" value="DUF5979"/>
</dbReference>
<organism evidence="6 7">
    <name type="scientific">Cellulomonas soli</name>
    <dbReference type="NCBI Taxonomy" id="931535"/>
    <lineage>
        <taxon>Bacteria</taxon>
        <taxon>Bacillati</taxon>
        <taxon>Actinomycetota</taxon>
        <taxon>Actinomycetes</taxon>
        <taxon>Micrococcales</taxon>
        <taxon>Cellulomonadaceae</taxon>
        <taxon>Cellulomonas</taxon>
    </lineage>
</organism>
<protein>
    <recommendedName>
        <fullName evidence="8">Gram-positive cocci surface proteins LPxTG domain-containing protein</fullName>
    </recommendedName>
</protein>
<feature type="domain" description="DUF5979" evidence="5">
    <location>
        <begin position="1893"/>
        <end position="2009"/>
    </location>
</feature>
<evidence type="ECO:0000259" key="5">
    <source>
        <dbReference type="Pfam" id="PF19407"/>
    </source>
</evidence>
<dbReference type="Gene3D" id="2.60.40.740">
    <property type="match status" value="1"/>
</dbReference>
<dbReference type="Pfam" id="PF19407">
    <property type="entry name" value="DUF5979"/>
    <property type="match status" value="2"/>
</dbReference>
<evidence type="ECO:0000256" key="1">
    <source>
        <dbReference type="SAM" id="MobiDB-lite"/>
    </source>
</evidence>
<keyword evidence="7" id="KW-1185">Reference proteome</keyword>
<keyword evidence="3" id="KW-0732">Signal</keyword>
<dbReference type="PANTHER" id="PTHR34819">
    <property type="entry name" value="LARGE CYSTEINE-RICH PERIPLASMIC PROTEIN OMCB"/>
    <property type="match status" value="1"/>
</dbReference>